<sequence length="508" mass="59139">MRKGSNIEDEKGKILSFIPTGEYYFKKGLKAYRQRNLNKAKKYFSRAFELEPLEPVIACQLAIVETELGNYEESNRLLIMIANDLDPFMNEVHYFLANNYAHMGMFQEAFKHVNEYLQKDPDGEFSEDAEDLLEVIQMDAEEAEDVLIVQDELISLQEEARNLLEAGQFEAAIEVLNKIIDNYPEFWAAYNNLSLAYYYLGKTDKAFEVIDNVLEKSPGNLHALCNTAVFMYYGRNEEELQKIIATLQKVRPILMEHQYKLGTTFALVGRYEESYFWLKNLYKKGFDGDVNFYYWLSYAAHHTGHHKTARAAWEQVLQMAPEKDGLEPWNEEDFHFHQGIENVPSSIIKRLNSEYIEERLFGMFLLSLREDKKAITADPSFCDIENLTFQEKIYLAKVLDMELKPMDASPAIEIGHGTAQILYERFRPIGIEQIGVYLLWFSFFASILTKRPRLQKKEAYAAAIEYIWKKLRHQKASQKEVAEIYHISPATLRRYIQAIKKEISGISI</sequence>
<dbReference type="SMART" id="SM00028">
    <property type="entry name" value="TPR"/>
    <property type="match status" value="5"/>
</dbReference>
<feature type="coiled-coil region" evidence="4">
    <location>
        <begin position="126"/>
        <end position="166"/>
    </location>
</feature>
<keyword evidence="2 3" id="KW-0802">TPR repeat</keyword>
<keyword evidence="7" id="KW-1185">Reference proteome</keyword>
<evidence type="ECO:0000256" key="1">
    <source>
        <dbReference type="ARBA" id="ARBA00022737"/>
    </source>
</evidence>
<keyword evidence="5" id="KW-0812">Transmembrane</keyword>
<evidence type="ECO:0000313" key="7">
    <source>
        <dbReference type="Proteomes" id="UP000011747"/>
    </source>
</evidence>
<dbReference type="Pfam" id="PF13432">
    <property type="entry name" value="TPR_16"/>
    <property type="match status" value="1"/>
</dbReference>
<evidence type="ECO:0000256" key="3">
    <source>
        <dbReference type="PROSITE-ProRule" id="PRU00339"/>
    </source>
</evidence>
<feature type="transmembrane region" description="Helical" evidence="5">
    <location>
        <begin position="429"/>
        <end position="448"/>
    </location>
</feature>
<dbReference type="AlphaFoldDB" id="G9QJR4"/>
<feature type="repeat" description="TPR" evidence="3">
    <location>
        <begin position="187"/>
        <end position="220"/>
    </location>
</feature>
<dbReference type="PROSITE" id="PS50005">
    <property type="entry name" value="TPR"/>
    <property type="match status" value="3"/>
</dbReference>
<dbReference type="PANTHER" id="PTHR44943">
    <property type="entry name" value="CELLULOSE SYNTHASE OPERON PROTEIN C"/>
    <property type="match status" value="1"/>
</dbReference>
<feature type="repeat" description="TPR" evidence="3">
    <location>
        <begin position="90"/>
        <end position="123"/>
    </location>
</feature>
<dbReference type="SUPFAM" id="SSF48452">
    <property type="entry name" value="TPR-like"/>
    <property type="match status" value="2"/>
</dbReference>
<dbReference type="Gene3D" id="1.25.40.10">
    <property type="entry name" value="Tetratricopeptide repeat domain"/>
    <property type="match status" value="2"/>
</dbReference>
<proteinExistence type="predicted"/>
<evidence type="ECO:0000256" key="5">
    <source>
        <dbReference type="SAM" id="Phobius"/>
    </source>
</evidence>
<feature type="repeat" description="TPR" evidence="3">
    <location>
        <begin position="21"/>
        <end position="54"/>
    </location>
</feature>
<accession>G9QJR4</accession>
<dbReference type="RefSeq" id="WP_003353539.1">
    <property type="nucleotide sequence ID" value="NZ_JH414747.1"/>
</dbReference>
<evidence type="ECO:0000256" key="4">
    <source>
        <dbReference type="SAM" id="Coils"/>
    </source>
</evidence>
<dbReference type="InterPro" id="IPR011990">
    <property type="entry name" value="TPR-like_helical_dom_sf"/>
</dbReference>
<name>G9QJR4_9BACI</name>
<keyword evidence="5" id="KW-0472">Membrane</keyword>
<dbReference type="HOGENOM" id="CLU_033043_1_0_9"/>
<keyword evidence="5" id="KW-1133">Transmembrane helix</keyword>
<evidence type="ECO:0000313" key="6">
    <source>
        <dbReference type="EMBL" id="EHL78594.1"/>
    </source>
</evidence>
<dbReference type="PANTHER" id="PTHR44943:SF8">
    <property type="entry name" value="TPR REPEAT-CONTAINING PROTEIN MJ0263"/>
    <property type="match status" value="1"/>
</dbReference>
<dbReference type="Pfam" id="PF13181">
    <property type="entry name" value="TPR_8"/>
    <property type="match status" value="1"/>
</dbReference>
<gene>
    <name evidence="6" type="ORF">HMPREF1015_01947</name>
</gene>
<dbReference type="InterPro" id="IPR019734">
    <property type="entry name" value="TPR_rpt"/>
</dbReference>
<dbReference type="Proteomes" id="UP000011747">
    <property type="component" value="Unassembled WGS sequence"/>
</dbReference>
<reference evidence="6 7" key="1">
    <citation type="submission" date="2011-09" db="EMBL/GenBank/DDBJ databases">
        <title>The Genome Sequence of Bacillus smithii 7_3_47FAA.</title>
        <authorList>
            <consortium name="The Broad Institute Genome Sequencing Platform"/>
            <person name="Earl A."/>
            <person name="Ward D."/>
            <person name="Feldgarden M."/>
            <person name="Gevers D."/>
            <person name="Daigneault M."/>
            <person name="Strauss J."/>
            <person name="Allen-Vercoe E."/>
            <person name="Young S.K."/>
            <person name="Zeng Q."/>
            <person name="Gargeya S."/>
            <person name="Fitzgerald M."/>
            <person name="Haas B."/>
            <person name="Abouelleil A."/>
            <person name="Alvarado L."/>
            <person name="Arachchi H.M."/>
            <person name="Berlin A."/>
            <person name="Brown A."/>
            <person name="Chapman S.B."/>
            <person name="Chen Z."/>
            <person name="Dunbar C."/>
            <person name="Freedman E."/>
            <person name="Gearin G."/>
            <person name="Goldberg J."/>
            <person name="Griggs A."/>
            <person name="Gujja S."/>
            <person name="Heiman D."/>
            <person name="Howarth C."/>
            <person name="Larson L."/>
            <person name="Lui A."/>
            <person name="MacDonald P.J.P."/>
            <person name="Montmayeur A."/>
            <person name="Murphy C."/>
            <person name="Neiman D."/>
            <person name="Pearson M."/>
            <person name="Priest M."/>
            <person name="Roberts A."/>
            <person name="Saif S."/>
            <person name="Shea T."/>
            <person name="Shenoy N."/>
            <person name="Sisk P."/>
            <person name="Stolte C."/>
            <person name="Sykes S."/>
            <person name="Wortman J."/>
            <person name="Nusbaum C."/>
            <person name="Birren B."/>
        </authorList>
    </citation>
    <scope>NUCLEOTIDE SEQUENCE [LARGE SCALE GENOMIC DNA]</scope>
    <source>
        <strain evidence="6 7">7_3_47FAA</strain>
    </source>
</reference>
<dbReference type="EMBL" id="ACWF01000063">
    <property type="protein sequence ID" value="EHL78594.1"/>
    <property type="molecule type" value="Genomic_DNA"/>
</dbReference>
<organism evidence="6 7">
    <name type="scientific">Bacillus smithii 7_3_47FAA</name>
    <dbReference type="NCBI Taxonomy" id="665952"/>
    <lineage>
        <taxon>Bacteria</taxon>
        <taxon>Bacillati</taxon>
        <taxon>Bacillota</taxon>
        <taxon>Bacilli</taxon>
        <taxon>Bacillales</taxon>
        <taxon>Bacillaceae</taxon>
        <taxon>Bacillus</taxon>
    </lineage>
</organism>
<keyword evidence="1" id="KW-0677">Repeat</keyword>
<evidence type="ECO:0000256" key="2">
    <source>
        <dbReference type="ARBA" id="ARBA00022803"/>
    </source>
</evidence>
<comment type="caution">
    <text evidence="6">The sequence shown here is derived from an EMBL/GenBank/DDBJ whole genome shotgun (WGS) entry which is preliminary data.</text>
</comment>
<dbReference type="PATRIC" id="fig|665952.3.peg.1235"/>
<protein>
    <submittedName>
        <fullName evidence="6">Uncharacterized protein</fullName>
    </submittedName>
</protein>
<keyword evidence="4" id="KW-0175">Coiled coil</keyword>
<dbReference type="InterPro" id="IPR051685">
    <property type="entry name" value="Ycf3/AcsC/BcsC/TPR_MFPF"/>
</dbReference>